<proteinExistence type="predicted"/>
<dbReference type="WBParaSite" id="MBELARI_LOCUS15634">
    <property type="protein sequence ID" value="MBELARI_LOCUS15634"/>
    <property type="gene ID" value="MBELARI_LOCUS15634"/>
</dbReference>
<feature type="domain" description="Ig-like" evidence="9">
    <location>
        <begin position="331"/>
        <end position="426"/>
    </location>
</feature>
<feature type="region of interest" description="Disordered" evidence="6">
    <location>
        <begin position="1878"/>
        <end position="1913"/>
    </location>
</feature>
<name>A0AAF3ENK8_9BILA</name>
<evidence type="ECO:0008006" key="13">
    <source>
        <dbReference type="Google" id="ProtNLM"/>
    </source>
</evidence>
<dbReference type="Pfam" id="PF00041">
    <property type="entry name" value="fn3"/>
    <property type="match status" value="1"/>
</dbReference>
<dbReference type="Pfam" id="PF13927">
    <property type="entry name" value="Ig_3"/>
    <property type="match status" value="2"/>
</dbReference>
<dbReference type="InterPro" id="IPR036116">
    <property type="entry name" value="FN3_sf"/>
</dbReference>
<dbReference type="PANTHER" id="PTHR11640:SF136">
    <property type="entry name" value="NEPHRIN"/>
    <property type="match status" value="1"/>
</dbReference>
<dbReference type="Proteomes" id="UP000887575">
    <property type="component" value="Unassembled WGS sequence"/>
</dbReference>
<evidence type="ECO:0000256" key="5">
    <source>
        <dbReference type="ARBA" id="ARBA00023319"/>
    </source>
</evidence>
<keyword evidence="8" id="KW-0732">Signal</keyword>
<feature type="domain" description="Ig-like" evidence="9">
    <location>
        <begin position="742"/>
        <end position="812"/>
    </location>
</feature>
<evidence type="ECO:0000256" key="6">
    <source>
        <dbReference type="SAM" id="MobiDB-lite"/>
    </source>
</evidence>
<keyword evidence="7" id="KW-1133">Transmembrane helix</keyword>
<dbReference type="PANTHER" id="PTHR11640">
    <property type="entry name" value="NEPHRIN"/>
    <property type="match status" value="1"/>
</dbReference>
<accession>A0AAF3ENK8</accession>
<evidence type="ECO:0000256" key="1">
    <source>
        <dbReference type="ARBA" id="ARBA00004479"/>
    </source>
</evidence>
<evidence type="ECO:0000256" key="7">
    <source>
        <dbReference type="SAM" id="Phobius"/>
    </source>
</evidence>
<dbReference type="InterPro" id="IPR003961">
    <property type="entry name" value="FN3_dom"/>
</dbReference>
<feature type="compositionally biased region" description="Polar residues" evidence="6">
    <location>
        <begin position="1892"/>
        <end position="1902"/>
    </location>
</feature>
<dbReference type="SUPFAM" id="SSF49265">
    <property type="entry name" value="Fibronectin type III"/>
    <property type="match status" value="1"/>
</dbReference>
<feature type="compositionally biased region" description="Low complexity" evidence="6">
    <location>
        <begin position="1212"/>
        <end position="1227"/>
    </location>
</feature>
<dbReference type="InterPro" id="IPR003599">
    <property type="entry name" value="Ig_sub"/>
</dbReference>
<keyword evidence="3" id="KW-1015">Disulfide bond</keyword>
<dbReference type="InterPro" id="IPR007110">
    <property type="entry name" value="Ig-like_dom"/>
</dbReference>
<feature type="signal peptide" evidence="8">
    <location>
        <begin position="1"/>
        <end position="17"/>
    </location>
</feature>
<feature type="compositionally biased region" description="Low complexity" evidence="6">
    <location>
        <begin position="1668"/>
        <end position="1679"/>
    </location>
</feature>
<organism evidence="11 12">
    <name type="scientific">Mesorhabditis belari</name>
    <dbReference type="NCBI Taxonomy" id="2138241"/>
    <lineage>
        <taxon>Eukaryota</taxon>
        <taxon>Metazoa</taxon>
        <taxon>Ecdysozoa</taxon>
        <taxon>Nematoda</taxon>
        <taxon>Chromadorea</taxon>
        <taxon>Rhabditida</taxon>
        <taxon>Rhabditina</taxon>
        <taxon>Rhabditomorpha</taxon>
        <taxon>Rhabditoidea</taxon>
        <taxon>Rhabditidae</taxon>
        <taxon>Mesorhabditinae</taxon>
        <taxon>Mesorhabditis</taxon>
    </lineage>
</organism>
<feature type="region of interest" description="Disordered" evidence="6">
    <location>
        <begin position="1187"/>
        <end position="1233"/>
    </location>
</feature>
<dbReference type="InterPro" id="IPR003598">
    <property type="entry name" value="Ig_sub2"/>
</dbReference>
<protein>
    <recommendedName>
        <fullName evidence="13">Nephrin</fullName>
    </recommendedName>
</protein>
<keyword evidence="4" id="KW-0325">Glycoprotein</keyword>
<dbReference type="Gene3D" id="2.60.40.10">
    <property type="entry name" value="Immunoglobulins"/>
    <property type="match status" value="10"/>
</dbReference>
<keyword evidence="5" id="KW-0393">Immunoglobulin domain</keyword>
<feature type="compositionally biased region" description="Polar residues" evidence="6">
    <location>
        <begin position="1609"/>
        <end position="1621"/>
    </location>
</feature>
<evidence type="ECO:0000256" key="8">
    <source>
        <dbReference type="SAM" id="SignalP"/>
    </source>
</evidence>
<feature type="domain" description="Ig-like" evidence="9">
    <location>
        <begin position="541"/>
        <end position="642"/>
    </location>
</feature>
<evidence type="ECO:0000256" key="3">
    <source>
        <dbReference type="ARBA" id="ARBA00023157"/>
    </source>
</evidence>
<evidence type="ECO:0000313" key="12">
    <source>
        <dbReference type="WBParaSite" id="MBELARI_LOCUS15634"/>
    </source>
</evidence>
<dbReference type="SMART" id="SM00060">
    <property type="entry name" value="FN3"/>
    <property type="match status" value="1"/>
</dbReference>
<comment type="subcellular location">
    <subcellularLocation>
        <location evidence="1">Membrane</location>
        <topology evidence="1">Single-pass type I membrane protein</topology>
    </subcellularLocation>
</comment>
<feature type="compositionally biased region" description="Polar residues" evidence="6">
    <location>
        <begin position="1745"/>
        <end position="1755"/>
    </location>
</feature>
<dbReference type="PROSITE" id="PS50835">
    <property type="entry name" value="IG_LIKE"/>
    <property type="match status" value="8"/>
</dbReference>
<feature type="domain" description="Ig-like" evidence="9">
    <location>
        <begin position="431"/>
        <end position="536"/>
    </location>
</feature>
<evidence type="ECO:0000313" key="11">
    <source>
        <dbReference type="Proteomes" id="UP000887575"/>
    </source>
</evidence>
<dbReference type="SMART" id="SM00408">
    <property type="entry name" value="IGc2"/>
    <property type="match status" value="5"/>
</dbReference>
<feature type="chain" id="PRO_5042107474" description="Nephrin" evidence="8">
    <location>
        <begin position="18"/>
        <end position="1913"/>
    </location>
</feature>
<evidence type="ECO:0000259" key="9">
    <source>
        <dbReference type="PROSITE" id="PS50835"/>
    </source>
</evidence>
<feature type="domain" description="Ig-like" evidence="9">
    <location>
        <begin position="651"/>
        <end position="738"/>
    </location>
</feature>
<keyword evidence="2 7" id="KW-0472">Membrane</keyword>
<keyword evidence="7" id="KW-0812">Transmembrane</keyword>
<feature type="domain" description="Ig-like" evidence="9">
    <location>
        <begin position="833"/>
        <end position="929"/>
    </location>
</feature>
<dbReference type="SUPFAM" id="SSF48726">
    <property type="entry name" value="Immunoglobulin"/>
    <property type="match status" value="8"/>
</dbReference>
<feature type="transmembrane region" description="Helical" evidence="7">
    <location>
        <begin position="1046"/>
        <end position="1067"/>
    </location>
</feature>
<feature type="domain" description="Fibronectin type-III" evidence="10">
    <location>
        <begin position="936"/>
        <end position="1029"/>
    </location>
</feature>
<dbReference type="CDD" id="cd00063">
    <property type="entry name" value="FN3"/>
    <property type="match status" value="1"/>
</dbReference>
<evidence type="ECO:0000256" key="2">
    <source>
        <dbReference type="ARBA" id="ARBA00023136"/>
    </source>
</evidence>
<dbReference type="CDD" id="cd00096">
    <property type="entry name" value="Ig"/>
    <property type="match status" value="1"/>
</dbReference>
<feature type="region of interest" description="Disordered" evidence="6">
    <location>
        <begin position="1604"/>
        <end position="1634"/>
    </location>
</feature>
<dbReference type="GO" id="GO:0016020">
    <property type="term" value="C:membrane"/>
    <property type="evidence" value="ECO:0007669"/>
    <property type="project" value="UniProtKB-SubCell"/>
</dbReference>
<dbReference type="PROSITE" id="PS50853">
    <property type="entry name" value="FN3"/>
    <property type="match status" value="1"/>
</dbReference>
<dbReference type="InterPro" id="IPR051275">
    <property type="entry name" value="Cell_adhesion_signaling"/>
</dbReference>
<feature type="compositionally biased region" description="Polar residues" evidence="6">
    <location>
        <begin position="1689"/>
        <end position="1709"/>
    </location>
</feature>
<feature type="region of interest" description="Disordered" evidence="6">
    <location>
        <begin position="1654"/>
        <end position="1773"/>
    </location>
</feature>
<reference evidence="12" key="1">
    <citation type="submission" date="2024-02" db="UniProtKB">
        <authorList>
            <consortium name="WormBaseParasite"/>
        </authorList>
    </citation>
    <scope>IDENTIFICATION</scope>
</reference>
<sequence>MIRYFILFLFLSAGLRAQGLREKPTNLTVFIGKEALLKCAADISSNNVELYSQWRTNTGDLLGYHEAGALSGHQGRYSYVKNTPEELHLKIERVSLDDDGQFECQMLGLDSGPLRAAAHLNVIVPPSEVLFTNYQASSEIEINEETPLNITCMALHSKPIAELKWYINGRQIEDNVQKWETYHLNKTVTAYAALLWKPRRSDHKKMLACEAVHVDTSTQIRANVTLSVLYPSDRPRVKILGGESYVKAADNVTLQCQVHGGNPPPNVTWYLEGRSIDGSFHYNYDTQETSNSYSFIAEASDNMASYECRSQNRDHVAALKTSIHVKVAFAPQAVDIFGESNIRQGGQTTIQCRSRASNPPAKISWFVNGHPVPGQLQSEHKQAHGTISISNLTINSLEMMHSKYKISIECSARNEEGSANKQHTVKILVPPEMPRITGLDDGVLLEGDVVNATCEVRGGHPLADIAWYRGHDKKLIKSKKKPKWSQLIGARTSVSGDTVISSLPLTLDRTLHKQRIRCEATNAALDEPLVDWKQLTIFFTPRRLAIRTPEGARHQIIAGQEARLLCSAPASNPPAEITWHFHPNGEPQPLIYTGETVVNETLREHGHTIENIVSFVPTEQFDGTIVRCIASNSLWPESKNVTFPLNVYYPPRMVVGDRMSIVVAEGDSFRENLTVKANPPVSSWKWKKNGIIFEHTIGSVFARGAALSGRNIQASDAGHYTLYAINSVGTTNLSIHLTVEYPAKIVHITSPVIASAGEEVLLECEVEGVPPTKDMVAWMKNGHEIQSTKRGDSRAVLKVNASLDTAGQYVCQGFNGLGNPAQAAAYLLVNQRPTIIRTPTFSRAAGPLGGKARARCRAHAVPDAEFYWEKNGELIRVNGSRYSFHTTQLDFSTFESTLWVTIGGAEDYGEVKCICSNRLGEDSHSIMIGPLTAPDQPSEPHLTNASAQSLAISWQPGFDGGSDQTFEIAYKMQGNDDVTAVNTTHNHVRISGLQPGRLYHFQVRSHNTRGFSSEYTRPPVAFATLTQDGADIGHSRIREGQLPKSFIAAAVSFIVFCLLCNLLICVYRKNQKRRKMIQEKTEMIRTHGDAAVRPVQMYGAIGADGVKEYIVGPGNRATAGSRGELTRDHSEDDHSIRTMIEVNPNGYMQQIDPAYYERNHLMEYEFDPYQSTRDFSNNIGSLRAKGESYSNVPYPEPPQPANYHMGSLSRRNQGQSINPSNNNNTSPQHPPLSTFIQQSGIRWKRQAIPSTHVQVHSLNSNVSVTSAVRVVSAESRIDLKETFLNASIWSNSSELLFDNFDTYVNYTALNVEDIFHIQSAIIHKQANKTQFSMVTNRTQDGQTSFNEKLEGSVSLRVNDSNMGVQALDGALALINGKTRKENVEKKINVLSAVDKNDNMRKLLIIAESNVFEVKIILNSAEVQIEYGPSVIQIDRSYKHMMIFTNKRNISLDTTNSPFEVSMTENQLLVNCKDDRTVATLSPNSTDVGISVGQYSKLEVDRGKGVMSVGSDSTIAERVNVTSMHLQLNLEGNVIRANSNRSHIDMMGNLTKVGLTAAVHNLTVAGGIPRMILDTGNITVKVLAVEERAVLPSIVPPFVMPKDNYDSLGPVQNESSNTGANNEESDTGTKQAEEPQALTTVIPANGEFITKATEQSVQGVTEVEETTTEQDTTSSSLSTQPSPLNDPFDSITTSKQTTATEIGENESPSVMWTDLTPKTDPNGEEHNTHLTTQPGIPMVGPGEETTVVSETPRNEGSFSPHNLSSSTLSTSSFSPISTTDIEWIAVSESFPFPSSLGPLGDGDVSVTVVRDSTPLPPVTSSSGSSEWKENELITDTFPTPKALITNKSELDATIATDFPTPATIDVRSYSAPTAPTDFPIPENLGDGILENFPTPSQMNQSTMEAEFPKAETLP</sequence>
<evidence type="ECO:0000259" key="10">
    <source>
        <dbReference type="PROSITE" id="PS50853"/>
    </source>
</evidence>
<feature type="domain" description="Ig-like" evidence="9">
    <location>
        <begin position="235"/>
        <end position="324"/>
    </location>
</feature>
<feature type="domain" description="Ig-like" evidence="9">
    <location>
        <begin position="126"/>
        <end position="225"/>
    </location>
</feature>
<dbReference type="Pfam" id="PF08205">
    <property type="entry name" value="C2-set_2"/>
    <property type="match status" value="4"/>
</dbReference>
<keyword evidence="11" id="KW-1185">Reference proteome</keyword>
<dbReference type="InterPro" id="IPR036179">
    <property type="entry name" value="Ig-like_dom_sf"/>
</dbReference>
<dbReference type="SMART" id="SM00409">
    <property type="entry name" value="IG"/>
    <property type="match status" value="7"/>
</dbReference>
<dbReference type="InterPro" id="IPR013783">
    <property type="entry name" value="Ig-like_fold"/>
</dbReference>
<dbReference type="InterPro" id="IPR013162">
    <property type="entry name" value="CD80_C2-set"/>
</dbReference>
<feature type="compositionally biased region" description="Low complexity" evidence="6">
    <location>
        <begin position="1756"/>
        <end position="1773"/>
    </location>
</feature>
<evidence type="ECO:0000256" key="4">
    <source>
        <dbReference type="ARBA" id="ARBA00023180"/>
    </source>
</evidence>